<gene>
    <name evidence="2" type="ORF">FZC75_10470</name>
</gene>
<proteinExistence type="predicted"/>
<comment type="caution">
    <text evidence="2">The sequence shown here is derived from an EMBL/GenBank/DDBJ whole genome shotgun (WGS) entry which is preliminary data.</text>
</comment>
<reference evidence="2 3" key="1">
    <citation type="submission" date="2019-08" db="EMBL/GenBank/DDBJ databases">
        <title>Bacillus genomes from the desert of Cuatro Cienegas, Coahuila.</title>
        <authorList>
            <person name="Olmedo-Alvarez G."/>
        </authorList>
    </citation>
    <scope>NUCLEOTIDE SEQUENCE [LARGE SCALE GENOMIC DNA]</scope>
    <source>
        <strain evidence="2 3">CH98b_3T</strain>
    </source>
</reference>
<keyword evidence="1" id="KW-0472">Membrane</keyword>
<evidence type="ECO:0000313" key="3">
    <source>
        <dbReference type="Proteomes" id="UP000324517"/>
    </source>
</evidence>
<dbReference type="Proteomes" id="UP000324517">
    <property type="component" value="Unassembled WGS sequence"/>
</dbReference>
<keyword evidence="1" id="KW-1133">Transmembrane helix</keyword>
<evidence type="ECO:0000256" key="1">
    <source>
        <dbReference type="SAM" id="Phobius"/>
    </source>
</evidence>
<evidence type="ECO:0000313" key="2">
    <source>
        <dbReference type="EMBL" id="TYS72370.1"/>
    </source>
</evidence>
<protein>
    <submittedName>
        <fullName evidence="2">Uncharacterized protein</fullName>
    </submittedName>
</protein>
<name>A0A5D4T9K2_9BACI</name>
<feature type="transmembrane region" description="Helical" evidence="1">
    <location>
        <begin position="12"/>
        <end position="37"/>
    </location>
</feature>
<dbReference type="AlphaFoldDB" id="A0A5D4T9K2"/>
<organism evidence="2 3">
    <name type="scientific">Sutcliffiella horikoshii</name>
    <dbReference type="NCBI Taxonomy" id="79883"/>
    <lineage>
        <taxon>Bacteria</taxon>
        <taxon>Bacillati</taxon>
        <taxon>Bacillota</taxon>
        <taxon>Bacilli</taxon>
        <taxon>Bacillales</taxon>
        <taxon>Bacillaceae</taxon>
        <taxon>Sutcliffiella</taxon>
    </lineage>
</organism>
<sequence>MMMHEAIDILVYIFFMAFNIAIGIFVIAAVFLLFRYLHIKILHFRNYLVERKIKKLEEKEG</sequence>
<accession>A0A5D4T9K2</accession>
<dbReference type="EMBL" id="VTET01000004">
    <property type="protein sequence ID" value="TYS72370.1"/>
    <property type="molecule type" value="Genomic_DNA"/>
</dbReference>
<keyword evidence="1" id="KW-0812">Transmembrane</keyword>
<dbReference type="RefSeq" id="WP_187442409.1">
    <property type="nucleotide sequence ID" value="NZ_JBNILM010000004.1"/>
</dbReference>